<evidence type="ECO:0000256" key="6">
    <source>
        <dbReference type="ARBA" id="ARBA00023242"/>
    </source>
</evidence>
<evidence type="ECO:0000256" key="7">
    <source>
        <dbReference type="ARBA" id="ARBA00023306"/>
    </source>
</evidence>
<comment type="similarity">
    <text evidence="2">Belongs to the retinoblastoma protein (RB) family.</text>
</comment>
<keyword evidence="6" id="KW-0539">Nucleus</keyword>
<dbReference type="InterPro" id="IPR002720">
    <property type="entry name" value="RB_A"/>
</dbReference>
<dbReference type="GO" id="GO:2000134">
    <property type="term" value="P:negative regulation of G1/S transition of mitotic cell cycle"/>
    <property type="evidence" value="ECO:0007669"/>
    <property type="project" value="TreeGrafter"/>
</dbReference>
<dbReference type="GO" id="GO:0000785">
    <property type="term" value="C:chromatin"/>
    <property type="evidence" value="ECO:0007669"/>
    <property type="project" value="TreeGrafter"/>
</dbReference>
<dbReference type="PANTHER" id="PTHR13742:SF17">
    <property type="entry name" value="RE32990P-RELATED"/>
    <property type="match status" value="1"/>
</dbReference>
<keyword evidence="7" id="KW-0131">Cell cycle</keyword>
<evidence type="ECO:0000256" key="8">
    <source>
        <dbReference type="SAM" id="MobiDB-lite"/>
    </source>
</evidence>
<feature type="domain" description="Retinoblastoma-associated protein N-terminal" evidence="9">
    <location>
        <begin position="114"/>
        <end position="258"/>
    </location>
</feature>
<organism evidence="11 12">
    <name type="scientific">Ceratosolen solmsi marchali</name>
    <dbReference type="NCBI Taxonomy" id="326594"/>
    <lineage>
        <taxon>Eukaryota</taxon>
        <taxon>Metazoa</taxon>
        <taxon>Ecdysozoa</taxon>
        <taxon>Arthropoda</taxon>
        <taxon>Hexapoda</taxon>
        <taxon>Insecta</taxon>
        <taxon>Pterygota</taxon>
        <taxon>Neoptera</taxon>
        <taxon>Endopterygota</taxon>
        <taxon>Hymenoptera</taxon>
        <taxon>Apocrita</taxon>
        <taxon>Proctotrupomorpha</taxon>
        <taxon>Chalcidoidea</taxon>
        <taxon>Agaonidae</taxon>
        <taxon>Agaoninae</taxon>
        <taxon>Ceratosolen</taxon>
    </lineage>
</organism>
<dbReference type="InterPro" id="IPR024599">
    <property type="entry name" value="RB_N"/>
</dbReference>
<accession>A0AAJ6YMD5</accession>
<evidence type="ECO:0000256" key="4">
    <source>
        <dbReference type="ARBA" id="ARBA00023015"/>
    </source>
</evidence>
<dbReference type="Proteomes" id="UP000695007">
    <property type="component" value="Unplaced"/>
</dbReference>
<dbReference type="KEGG" id="csol:105364504"/>
<dbReference type="Pfam" id="PF01858">
    <property type="entry name" value="RB_A"/>
    <property type="match status" value="1"/>
</dbReference>
<keyword evidence="4" id="KW-0805">Transcription regulation</keyword>
<evidence type="ECO:0000259" key="10">
    <source>
        <dbReference type="SMART" id="SM01368"/>
    </source>
</evidence>
<dbReference type="SMART" id="SM01367">
    <property type="entry name" value="DUF3452"/>
    <property type="match status" value="1"/>
</dbReference>
<dbReference type="InterPro" id="IPR036915">
    <property type="entry name" value="Cyclin-like_sf"/>
</dbReference>
<evidence type="ECO:0000313" key="11">
    <source>
        <dbReference type="Proteomes" id="UP000695007"/>
    </source>
</evidence>
<protein>
    <submittedName>
        <fullName evidence="12">Retinoblastoma-like protein 2 isoform X1</fullName>
    </submittedName>
</protein>
<dbReference type="GO" id="GO:0005634">
    <property type="term" value="C:nucleus"/>
    <property type="evidence" value="ECO:0007669"/>
    <property type="project" value="UniProtKB-SubCell"/>
</dbReference>
<dbReference type="GO" id="GO:0005667">
    <property type="term" value="C:transcription regulator complex"/>
    <property type="evidence" value="ECO:0007669"/>
    <property type="project" value="TreeGrafter"/>
</dbReference>
<evidence type="ECO:0000259" key="9">
    <source>
        <dbReference type="SMART" id="SM01367"/>
    </source>
</evidence>
<dbReference type="Pfam" id="PF01857">
    <property type="entry name" value="RB_B"/>
    <property type="match status" value="1"/>
</dbReference>
<dbReference type="InterPro" id="IPR002719">
    <property type="entry name" value="RB_B"/>
</dbReference>
<keyword evidence="5" id="KW-0804">Transcription</keyword>
<feature type="region of interest" description="Disordered" evidence="8">
    <location>
        <begin position="886"/>
        <end position="910"/>
    </location>
</feature>
<gene>
    <name evidence="12" type="primary">LOC105364504</name>
</gene>
<dbReference type="GO" id="GO:0006357">
    <property type="term" value="P:regulation of transcription by RNA polymerase II"/>
    <property type="evidence" value="ECO:0007669"/>
    <property type="project" value="InterPro"/>
</dbReference>
<dbReference type="Gene3D" id="1.10.472.140">
    <property type="match status" value="1"/>
</dbReference>
<evidence type="ECO:0000256" key="2">
    <source>
        <dbReference type="ARBA" id="ARBA00009475"/>
    </source>
</evidence>
<dbReference type="Pfam" id="PF11934">
    <property type="entry name" value="DUF3452"/>
    <property type="match status" value="1"/>
</dbReference>
<feature type="compositionally biased region" description="Polar residues" evidence="8">
    <location>
        <begin position="746"/>
        <end position="768"/>
    </location>
</feature>
<sequence>MGQSDDIEDSTFMKHQDLCQKLNMDASAASEAWRSYENIRQHYTLEVFLIYLITCAKRRSLLSHFQSYYMPSFICFPPSPLTYRYSIVMKYLIVLKGDQLHWIGCALYVACRKASTPTVGKTGANIQGNCVSLTRLLRLCNLPLIEFFTKSKAWADMCNMPQDFGARIDTLHRNFSVSSVIFQKYQPIFKDIFKNPADDLSKPMRSRRHKAVPCTLSRLFEFCWSLFICIKSGISTISDDLVNSYHLLLVVCDLMYSNAVLANRKDLLNPDFPGLPENFNDESYTPPEVTNCIVSLLCERHNAIAVEAIGIKEYSLKRYMNKLFNEKTIRGDQSNFSGILEALNFDGNNKAINKAYEQHVLSVGDLDERIFLAEWRRARLEGVSQMQAVDGELAWSVLSKGPDSPSKMINMSDLQEQFQPKKEQISIQHWAPPTPLTGRKYLKTKDVTNATTTSNPTQSVIRLQTLLVGCQAFPSENLLEIFKNSSPDIQTFVEMKVQEFGKTFCDAYSPKIVDQAENTFLDFGKKRLQSAQTLFYKVLELVLKDEMSKKQNFDVSTLLKNDVFLQCLFACCCEIVVYSYQNKDRTFPWILKALNLEAYFFYKVIEVIVKVAVDQLTRDMVKHLNTIEEMILESLAWKSASPLWQALQNCEGGVPSYEDVALPGTFDLVDPNTPGQPVLRRIALDRGAHHDVAQSPISSASERFQSPVPASGVAKKRLFTDSKSSAQSVLKVGGPSLLSRLVAVPEQSSPQRNGCGSTSNASVATVNRDQSKPRRTGSLALFFRKFYNLTITRMQTICNSLDITDLDLKRKIWTIFEYSIMERTILMKDRHLDQILMSAVYVICKLGKIEKNTFTEIMRCYRLQPQAESHIYRSVLISRIQNNSEAALEDNNRNNQTNNAAPPTPSDMAATSRIYGSEERGDLIKFYNTVYVPEVKDFAKKLGLTEGSVTNLTLSPLPKGRSLTSSSPVRRVTESVMTRVLDPKEIAASPAPQLHYCFNRSPAKDLESINKMVTSVDARKCVGKRLLSDDTEIPLTLPNGEPNVKKLMTATTTFVARKLENIIGDRRTQNQ</sequence>
<evidence type="ECO:0000256" key="1">
    <source>
        <dbReference type="ARBA" id="ARBA00004123"/>
    </source>
</evidence>
<dbReference type="InterPro" id="IPR028309">
    <property type="entry name" value="RB_fam"/>
</dbReference>
<dbReference type="RefSeq" id="XP_011500735.1">
    <property type="nucleotide sequence ID" value="XM_011502433.1"/>
</dbReference>
<keyword evidence="11" id="KW-1185">Reference proteome</keyword>
<keyword evidence="3" id="KW-0678">Repressor</keyword>
<dbReference type="GeneID" id="105364504"/>
<dbReference type="GO" id="GO:0000977">
    <property type="term" value="F:RNA polymerase II transcription regulatory region sequence-specific DNA binding"/>
    <property type="evidence" value="ECO:0007669"/>
    <property type="project" value="TreeGrafter"/>
</dbReference>
<feature type="region of interest" description="Disordered" evidence="8">
    <location>
        <begin position="745"/>
        <end position="771"/>
    </location>
</feature>
<proteinExistence type="inferred from homology"/>
<dbReference type="PANTHER" id="PTHR13742">
    <property type="entry name" value="RETINOBLASTOMA-ASSOCIATED PROTEIN RB -RELATED"/>
    <property type="match status" value="1"/>
</dbReference>
<dbReference type="AlphaFoldDB" id="A0AAJ6YMD5"/>
<evidence type="ECO:0000256" key="5">
    <source>
        <dbReference type="ARBA" id="ARBA00023163"/>
    </source>
</evidence>
<dbReference type="SMART" id="SM01368">
    <property type="entry name" value="RB_A"/>
    <property type="match status" value="1"/>
</dbReference>
<dbReference type="Gene3D" id="1.10.472.10">
    <property type="entry name" value="Cyclin-like"/>
    <property type="match status" value="2"/>
</dbReference>
<evidence type="ECO:0000313" key="12">
    <source>
        <dbReference type="RefSeq" id="XP_011500735.1"/>
    </source>
</evidence>
<dbReference type="SUPFAM" id="SSF47954">
    <property type="entry name" value="Cyclin-like"/>
    <property type="match status" value="2"/>
</dbReference>
<comment type="subcellular location">
    <subcellularLocation>
        <location evidence="1">Nucleus</location>
    </subcellularLocation>
</comment>
<dbReference type="GO" id="GO:0030154">
    <property type="term" value="P:cell differentiation"/>
    <property type="evidence" value="ECO:0007669"/>
    <property type="project" value="TreeGrafter"/>
</dbReference>
<evidence type="ECO:0000256" key="3">
    <source>
        <dbReference type="ARBA" id="ARBA00022491"/>
    </source>
</evidence>
<reference evidence="12" key="1">
    <citation type="submission" date="2025-08" db="UniProtKB">
        <authorList>
            <consortium name="RefSeq"/>
        </authorList>
    </citation>
    <scope>IDENTIFICATION</scope>
</reference>
<feature type="domain" description="Retinoblastoma-associated protein A-box" evidence="10">
    <location>
        <begin position="451"/>
        <end position="647"/>
    </location>
</feature>
<name>A0AAJ6YMD5_9HYME</name>